<feature type="region of interest" description="Disordered" evidence="1">
    <location>
        <begin position="393"/>
        <end position="421"/>
    </location>
</feature>
<proteinExistence type="predicted"/>
<evidence type="ECO:0000313" key="2">
    <source>
        <dbReference type="EMBL" id="EFA77874.1"/>
    </source>
</evidence>
<evidence type="ECO:0000256" key="1">
    <source>
        <dbReference type="SAM" id="MobiDB-lite"/>
    </source>
</evidence>
<dbReference type="EMBL" id="ADBJ01000039">
    <property type="protein sequence ID" value="EFA77874.1"/>
    <property type="molecule type" value="Genomic_DNA"/>
</dbReference>
<accession>D3BLE0</accession>
<keyword evidence="3" id="KW-1185">Reference proteome</keyword>
<sequence length="421" mass="49862">MKLYPSENSFLKYFDNQQDLINNNRDDKINLNFYGYTEIIKYLIHNYHDMVRIVDLSTVSKQFHQICSSIISNNIIPNIMIKSRIDYIGSQFCLFKNAPFHLRNTEINHIPKEHKINCFNNLQSLTIILITNRSLNINYFEFKAPNLKNIKIFYLHKGFLKLKHIKNIEDLTTLDNRFYDFTCEYSDNIDDINTQSGQSDNMGSNDEIDLENLLKHLDNDDLESIEYNSTYRADFSEVLQCLNQLKKRKPHLSIKVSQRHLNLSKPLQDEFQLFDTLMVSYNQLFFSSSSIWKQILFSTVHYPEHIKCIRILFDHKYLHAPKQVFLYCVDKLFSEFSYGKFKKINIIQFVFKSLSGAPEVLIPVINETNLHSIETHQFVPIDSNYLTFKRIPTDPINDSNDEEEEEEEDHKEGEDYEDHEE</sequence>
<protein>
    <submittedName>
        <fullName evidence="2">Uncharacterized protein</fullName>
    </submittedName>
</protein>
<name>D3BLE0_HETP5</name>
<evidence type="ECO:0000313" key="3">
    <source>
        <dbReference type="Proteomes" id="UP000001396"/>
    </source>
</evidence>
<gene>
    <name evidence="2" type="ORF">PPL_09374</name>
</gene>
<dbReference type="InParanoid" id="D3BLE0"/>
<feature type="compositionally biased region" description="Acidic residues" evidence="1">
    <location>
        <begin position="399"/>
        <end position="421"/>
    </location>
</feature>
<dbReference type="RefSeq" id="XP_020430002.1">
    <property type="nucleotide sequence ID" value="XM_020580169.1"/>
</dbReference>
<reference evidence="2 3" key="1">
    <citation type="journal article" date="2011" name="Genome Res.">
        <title>Phylogeny-wide analysis of social amoeba genomes highlights ancient origins for complex intercellular communication.</title>
        <authorList>
            <person name="Heidel A.J."/>
            <person name="Lawal H.M."/>
            <person name="Felder M."/>
            <person name="Schilde C."/>
            <person name="Helps N.R."/>
            <person name="Tunggal B."/>
            <person name="Rivero F."/>
            <person name="John U."/>
            <person name="Schleicher M."/>
            <person name="Eichinger L."/>
            <person name="Platzer M."/>
            <person name="Noegel A.A."/>
            <person name="Schaap P."/>
            <person name="Gloeckner G."/>
        </authorList>
    </citation>
    <scope>NUCLEOTIDE SEQUENCE [LARGE SCALE GENOMIC DNA]</scope>
    <source>
        <strain evidence="3">ATCC 26659 / Pp 5 / PN500</strain>
    </source>
</reference>
<dbReference type="AlphaFoldDB" id="D3BLE0"/>
<dbReference type="Proteomes" id="UP000001396">
    <property type="component" value="Unassembled WGS sequence"/>
</dbReference>
<comment type="caution">
    <text evidence="2">The sequence shown here is derived from an EMBL/GenBank/DDBJ whole genome shotgun (WGS) entry which is preliminary data.</text>
</comment>
<organism evidence="2 3">
    <name type="scientific">Heterostelium pallidum (strain ATCC 26659 / Pp 5 / PN500)</name>
    <name type="common">Cellular slime mold</name>
    <name type="synonym">Polysphondylium pallidum</name>
    <dbReference type="NCBI Taxonomy" id="670386"/>
    <lineage>
        <taxon>Eukaryota</taxon>
        <taxon>Amoebozoa</taxon>
        <taxon>Evosea</taxon>
        <taxon>Eumycetozoa</taxon>
        <taxon>Dictyostelia</taxon>
        <taxon>Acytosteliales</taxon>
        <taxon>Acytosteliaceae</taxon>
        <taxon>Heterostelium</taxon>
    </lineage>
</organism>
<dbReference type="GeneID" id="31364849"/>